<reference evidence="1 2" key="1">
    <citation type="journal article" date="2011" name="Proc. Natl. Acad. Sci. U.S.A.">
        <title>Evolutionary erosion of yeast sex chromosomes by mating-type switching accidents.</title>
        <authorList>
            <person name="Gordon J.L."/>
            <person name="Armisen D."/>
            <person name="Proux-Wera E."/>
            <person name="Oheigeartaigh S.S."/>
            <person name="Byrne K.P."/>
            <person name="Wolfe K.H."/>
        </authorList>
    </citation>
    <scope>NUCLEOTIDE SEQUENCE [LARGE SCALE GENOMIC DNA]</scope>
    <source>
        <strain evidence="2">ATCC 10662 / CBS 1146 / NBRC 0425 / NCYC 2629 / NRRL Y-866</strain>
    </source>
</reference>
<evidence type="ECO:0000313" key="1">
    <source>
        <dbReference type="EMBL" id="CCE90701.1"/>
    </source>
</evidence>
<evidence type="ECO:0008006" key="3">
    <source>
        <dbReference type="Google" id="ProtNLM"/>
    </source>
</evidence>
<dbReference type="Proteomes" id="UP000005627">
    <property type="component" value="Chromosome 2"/>
</dbReference>
<dbReference type="FunCoup" id="G8ZQ07">
    <property type="interactions" value="29"/>
</dbReference>
<dbReference type="InterPro" id="IPR036412">
    <property type="entry name" value="HAD-like_sf"/>
</dbReference>
<dbReference type="Gene3D" id="3.40.50.1000">
    <property type="entry name" value="HAD superfamily/HAD-like"/>
    <property type="match status" value="1"/>
</dbReference>
<accession>G8ZQ07</accession>
<dbReference type="GO" id="GO:0042131">
    <property type="term" value="F:thiamine phosphate phosphatase activity"/>
    <property type="evidence" value="ECO:0007669"/>
    <property type="project" value="EnsemblFungi"/>
</dbReference>
<dbReference type="GO" id="GO:0006817">
    <property type="term" value="P:phosphate ion transport"/>
    <property type="evidence" value="ECO:0007669"/>
    <property type="project" value="EnsemblFungi"/>
</dbReference>
<name>G8ZQ07_TORDE</name>
<dbReference type="KEGG" id="tdl:TDEL_0B05720"/>
<dbReference type="STRING" id="1076872.G8ZQ07"/>
<dbReference type="eggNOG" id="ENOG502S7B4">
    <property type="taxonomic scope" value="Eukaryota"/>
</dbReference>
<dbReference type="PANTHER" id="PTHR28181">
    <property type="entry name" value="UPF0655 PROTEIN YCR015C"/>
    <property type="match status" value="1"/>
</dbReference>
<dbReference type="InterPro" id="IPR023214">
    <property type="entry name" value="HAD_sf"/>
</dbReference>
<keyword evidence="2" id="KW-1185">Reference proteome</keyword>
<dbReference type="HOGENOM" id="CLU_056574_0_0_1"/>
<dbReference type="AlphaFoldDB" id="G8ZQ07"/>
<dbReference type="InterPro" id="IPR050849">
    <property type="entry name" value="HAD-like_hydrolase_phosphatase"/>
</dbReference>
<dbReference type="EMBL" id="HE616743">
    <property type="protein sequence ID" value="CCE90701.1"/>
    <property type="molecule type" value="Genomic_DNA"/>
</dbReference>
<dbReference type="SUPFAM" id="SSF56784">
    <property type="entry name" value="HAD-like"/>
    <property type="match status" value="1"/>
</dbReference>
<dbReference type="RefSeq" id="XP_003679912.1">
    <property type="nucleotide sequence ID" value="XM_003679864.1"/>
</dbReference>
<dbReference type="OrthoDB" id="10255128at2759"/>
<organism evidence="1 2">
    <name type="scientific">Torulaspora delbrueckii</name>
    <name type="common">Yeast</name>
    <name type="synonym">Candida colliculosa</name>
    <dbReference type="NCBI Taxonomy" id="4950"/>
    <lineage>
        <taxon>Eukaryota</taxon>
        <taxon>Fungi</taxon>
        <taxon>Dikarya</taxon>
        <taxon>Ascomycota</taxon>
        <taxon>Saccharomycotina</taxon>
        <taxon>Saccharomycetes</taxon>
        <taxon>Saccharomycetales</taxon>
        <taxon>Saccharomycetaceae</taxon>
        <taxon>Torulaspora</taxon>
    </lineage>
</organism>
<evidence type="ECO:0000313" key="2">
    <source>
        <dbReference type="Proteomes" id="UP000005627"/>
    </source>
</evidence>
<dbReference type="GeneID" id="11500211"/>
<gene>
    <name evidence="1" type="primary">TDEL0B05720</name>
    <name evidence="1" type="ORF">TDEL_0B05720</name>
</gene>
<dbReference type="PANTHER" id="PTHR28181:SF1">
    <property type="entry name" value="COLD TOLERANCE PROTEIN 1"/>
    <property type="match status" value="1"/>
</dbReference>
<sequence>MKNVIICDFDETITNRDTISILGQLPYYCKPGSKPEWSHFTDTYMQNYERFHQGSLGHLSQRSLPLLKSSGSVITTSNFKTFFEDELNYQKDARRLEMSSTNEMAKYRIFANITFSDVSRFAKKKLEEQCFSVRKGFNEFMLPIPKDDLYVISVNWSGEFIEASIGNNIIAREHIYCNQLLSANTVYTGDFSNRLLTGADKVDVLEDILTDREPSSARFWYIGDSETDLLNILHPEVNGVLLIDPVQNESKFKKLSLEILGLNQKIIDQFIDDKDSGWLQCYEKNDYNSIFLAKSWSDLKNIHL</sequence>
<proteinExistence type="predicted"/>
<protein>
    <recommendedName>
        <fullName evidence="3">Haloacid dehalogenase-like hydrolase</fullName>
    </recommendedName>
</protein>
<dbReference type="InParanoid" id="G8ZQ07"/>